<evidence type="ECO:0000313" key="2">
    <source>
        <dbReference type="Proteomes" id="UP001145114"/>
    </source>
</evidence>
<dbReference type="Proteomes" id="UP001145114">
    <property type="component" value="Unassembled WGS sequence"/>
</dbReference>
<proteinExistence type="predicted"/>
<accession>A0ACC1H7U2</accession>
<sequence>MVLGIHKSSASSAPQNSRTLETAASVPGSELGGTIVSTLQHMDAGDNPRALHHSGRRVSADVAGEGRISETISFILGTLKGHPHEEISRAVNDVLGYLNMEAERRYRQSERHDRILAEMLRTLVGLQKQAPDANTESAEASKLGISPTQAQHATFTRPKALHGEFSDEYGDYGGDDAEDIDVGSEDDDNTNTTPHGNAMAAAAAVAAVMNSAGASSPA</sequence>
<name>A0ACC1H7U2_9FUNG</name>
<feature type="non-terminal residue" evidence="1">
    <location>
        <position position="218"/>
    </location>
</feature>
<dbReference type="EMBL" id="JAMZIH010008514">
    <property type="protein sequence ID" value="KAJ1671958.1"/>
    <property type="molecule type" value="Genomic_DNA"/>
</dbReference>
<protein>
    <submittedName>
        <fullName evidence="1">Uncharacterized protein</fullName>
    </submittedName>
</protein>
<keyword evidence="2" id="KW-1185">Reference proteome</keyword>
<gene>
    <name evidence="1" type="ORF">EV182_007354</name>
</gene>
<evidence type="ECO:0000313" key="1">
    <source>
        <dbReference type="EMBL" id="KAJ1671958.1"/>
    </source>
</evidence>
<comment type="caution">
    <text evidence="1">The sequence shown here is derived from an EMBL/GenBank/DDBJ whole genome shotgun (WGS) entry which is preliminary data.</text>
</comment>
<reference evidence="1" key="1">
    <citation type="submission" date="2022-06" db="EMBL/GenBank/DDBJ databases">
        <title>Phylogenomic reconstructions and comparative analyses of Kickxellomycotina fungi.</title>
        <authorList>
            <person name="Reynolds N.K."/>
            <person name="Stajich J.E."/>
            <person name="Barry K."/>
            <person name="Grigoriev I.V."/>
            <person name="Crous P."/>
            <person name="Smith M.E."/>
        </authorList>
    </citation>
    <scope>NUCLEOTIDE SEQUENCE</scope>
    <source>
        <strain evidence="1">RSA 2271</strain>
    </source>
</reference>
<organism evidence="1 2">
    <name type="scientific">Spiromyces aspiralis</name>
    <dbReference type="NCBI Taxonomy" id="68401"/>
    <lineage>
        <taxon>Eukaryota</taxon>
        <taxon>Fungi</taxon>
        <taxon>Fungi incertae sedis</taxon>
        <taxon>Zoopagomycota</taxon>
        <taxon>Kickxellomycotina</taxon>
        <taxon>Kickxellomycetes</taxon>
        <taxon>Kickxellales</taxon>
        <taxon>Kickxellaceae</taxon>
        <taxon>Spiromyces</taxon>
    </lineage>
</organism>